<proteinExistence type="predicted"/>
<dbReference type="EMBL" id="LR797821">
    <property type="protein sequence ID" value="CAB4241286.1"/>
    <property type="molecule type" value="Genomic_DNA"/>
</dbReference>
<organism evidence="2">
    <name type="scientific">uncultured Caudovirales phage</name>
    <dbReference type="NCBI Taxonomy" id="2100421"/>
    <lineage>
        <taxon>Viruses</taxon>
        <taxon>Duplodnaviria</taxon>
        <taxon>Heunggongvirae</taxon>
        <taxon>Uroviricota</taxon>
        <taxon>Caudoviricetes</taxon>
        <taxon>Peduoviridae</taxon>
        <taxon>Maltschvirus</taxon>
        <taxon>Maltschvirus maltsch</taxon>
    </lineage>
</organism>
<accession>A0A6J5T8X4</accession>
<name>A0A6J5T8X4_9CAUD</name>
<evidence type="ECO:0000313" key="2">
    <source>
        <dbReference type="EMBL" id="CAB4241286.1"/>
    </source>
</evidence>
<evidence type="ECO:0000256" key="1">
    <source>
        <dbReference type="SAM" id="MobiDB-lite"/>
    </source>
</evidence>
<gene>
    <name evidence="2" type="ORF">UFOVP60_3</name>
</gene>
<sequence length="781" mass="85116">MANTLGAPTEGLGQKITFAPQDTSQAPQLSLDGGQQALMSGVSGGPAGLGGTRGQGVQGEAYRSPVLDTLLSLAGGVAKARIQEAKADAYVAGMQRASNGEAIAEIAADQPWYATMFGDTDVVEGARWYTGHTVAQETANSFDEDMQDLRRLDPERARSEFTSRIQSRLTGDSQTDATILQSMTQVMPSIFKRHTKEHLGFLNEEAATAMSASTLSASQRLQVVAKYSAKDSNSPGYGPKELTQAYQQFLLANTKPPGMDESTFREIKLRNLEHMAKQGNFHGIQVLEHAGFIDALPTEDQDKFRLMVDKQETRASLRFGEANSDELARIRVQAAAPQEGTGARLTGGMIQEFNEKYQKETGASRPYFSAEQAAALKAGTAVAAIHANEREADRRLAAFEKLKKERDEAGAAEQLEFAIRQARVNGTIPQLLTNKDAPKAEVMRVLARDYMVEPDLAVRSKMLVQLSDSGQEVAGIRDHLIGRVNTALKASDFSTGVLSNEMAGVFREYTAIREQSAPAALAAFGHYGPRLDRWYRDVKEAGMPESQGFLGFLQADARRANLDPAEYKKMLNEARDELNPRALGFLWRPGPEMHQSSQQRLGYLLEDGVARSMGYNTPMPEAIKAQIRSMRSNGNLNYVGGHLWQGSKDTTNMLAYLTSSEGPHKTRAIGTDDVHELFADAIDEAVNGKDGKYGMLSSPSSHVMVEQLPDSAGGIPNIRVHTLVNGEPRQALIAGASIFALADRKRDKIKQGGTFAKDSKTPVDLSLTSPSATWERMQQQK</sequence>
<feature type="region of interest" description="Disordered" evidence="1">
    <location>
        <begin position="752"/>
        <end position="781"/>
    </location>
</feature>
<feature type="compositionally biased region" description="Polar residues" evidence="1">
    <location>
        <begin position="766"/>
        <end position="781"/>
    </location>
</feature>
<protein>
    <submittedName>
        <fullName evidence="2">Uncharacterized protein</fullName>
    </submittedName>
</protein>
<reference evidence="2" key="1">
    <citation type="submission" date="2020-05" db="EMBL/GenBank/DDBJ databases">
        <authorList>
            <person name="Chiriac C."/>
            <person name="Salcher M."/>
            <person name="Ghai R."/>
            <person name="Kavagutti S V."/>
        </authorList>
    </citation>
    <scope>NUCLEOTIDE SEQUENCE</scope>
</reference>